<feature type="region of interest" description="Disordered" evidence="1">
    <location>
        <begin position="1"/>
        <end position="89"/>
    </location>
</feature>
<evidence type="ECO:0000313" key="2">
    <source>
        <dbReference type="EMBL" id="TFK01924.1"/>
    </source>
</evidence>
<keyword evidence="2" id="KW-0131">Cell cycle</keyword>
<name>A0A4D9E491_9SAUR</name>
<comment type="caution">
    <text evidence="2">The sequence shown here is derived from an EMBL/GenBank/DDBJ whole genome shotgun (WGS) entry which is preliminary data.</text>
</comment>
<organism evidence="2 3">
    <name type="scientific">Platysternon megacephalum</name>
    <name type="common">big-headed turtle</name>
    <dbReference type="NCBI Taxonomy" id="55544"/>
    <lineage>
        <taxon>Eukaryota</taxon>
        <taxon>Metazoa</taxon>
        <taxon>Chordata</taxon>
        <taxon>Craniata</taxon>
        <taxon>Vertebrata</taxon>
        <taxon>Euteleostomi</taxon>
        <taxon>Archelosauria</taxon>
        <taxon>Testudinata</taxon>
        <taxon>Testudines</taxon>
        <taxon>Cryptodira</taxon>
        <taxon>Durocryptodira</taxon>
        <taxon>Testudinoidea</taxon>
        <taxon>Platysternidae</taxon>
        <taxon>Platysternon</taxon>
    </lineage>
</organism>
<dbReference type="OrthoDB" id="9936891at2759"/>
<evidence type="ECO:0000256" key="1">
    <source>
        <dbReference type="SAM" id="MobiDB-lite"/>
    </source>
</evidence>
<dbReference type="EMBL" id="QXTE01000205">
    <property type="protein sequence ID" value="TFK01924.1"/>
    <property type="molecule type" value="Genomic_DNA"/>
</dbReference>
<accession>A0A4D9E491</accession>
<dbReference type="GO" id="GO:0051301">
    <property type="term" value="P:cell division"/>
    <property type="evidence" value="ECO:0007669"/>
    <property type="project" value="UniProtKB-KW"/>
</dbReference>
<protein>
    <submittedName>
        <fullName evidence="2">Cell division cycle protein 23-like protein</fullName>
    </submittedName>
</protein>
<keyword evidence="3" id="KW-1185">Reference proteome</keyword>
<dbReference type="Proteomes" id="UP000297703">
    <property type="component" value="Unassembled WGS sequence"/>
</dbReference>
<dbReference type="AlphaFoldDB" id="A0A4D9E491"/>
<sequence>MRPHRSQEGADSMPARDRCPGPEGGASQPRPPEHGPQAPGAHDRMEQTAGGPASPPTRTLCQRPRNRFCGQLGDPCAANPAPLSPDSCHSRGEQGFGLFRDELSEKLALAGGWTPGRATGGATLSVDSNE</sequence>
<feature type="compositionally biased region" description="Basic and acidic residues" evidence="1">
    <location>
        <begin position="1"/>
        <end position="20"/>
    </location>
</feature>
<proteinExistence type="predicted"/>
<gene>
    <name evidence="2" type="ORF">DR999_PMT15820</name>
</gene>
<reference evidence="2 3" key="1">
    <citation type="submission" date="2019-04" db="EMBL/GenBank/DDBJ databases">
        <title>Draft genome of the big-headed turtle Platysternon megacephalum.</title>
        <authorList>
            <person name="Gong S."/>
        </authorList>
    </citation>
    <scope>NUCLEOTIDE SEQUENCE [LARGE SCALE GENOMIC DNA]</scope>
    <source>
        <strain evidence="2">DO16091913</strain>
        <tissue evidence="2">Muscle</tissue>
    </source>
</reference>
<keyword evidence="2" id="KW-0132">Cell division</keyword>
<reference evidence="2 3" key="2">
    <citation type="submission" date="2019-04" db="EMBL/GenBank/DDBJ databases">
        <title>The genome sequence of big-headed turtle.</title>
        <authorList>
            <person name="Gong S."/>
        </authorList>
    </citation>
    <scope>NUCLEOTIDE SEQUENCE [LARGE SCALE GENOMIC DNA]</scope>
    <source>
        <strain evidence="2">DO16091913</strain>
        <tissue evidence="2">Muscle</tissue>
    </source>
</reference>
<evidence type="ECO:0000313" key="3">
    <source>
        <dbReference type="Proteomes" id="UP000297703"/>
    </source>
</evidence>